<keyword evidence="4" id="KW-0238">DNA-binding</keyword>
<dbReference type="Pfam" id="PF04542">
    <property type="entry name" value="Sigma70_r2"/>
    <property type="match status" value="1"/>
</dbReference>
<dbReference type="InterPro" id="IPR013324">
    <property type="entry name" value="RNA_pol_sigma_r3/r4-like"/>
</dbReference>
<evidence type="ECO:0000313" key="8">
    <source>
        <dbReference type="EMBL" id="MBP2406085.1"/>
    </source>
</evidence>
<keyword evidence="9" id="KW-1185">Reference proteome</keyword>
<dbReference type="SUPFAM" id="SSF88946">
    <property type="entry name" value="Sigma2 domain of RNA polymerase sigma factors"/>
    <property type="match status" value="1"/>
</dbReference>
<evidence type="ECO:0000256" key="2">
    <source>
        <dbReference type="ARBA" id="ARBA00023015"/>
    </source>
</evidence>
<evidence type="ECO:0000256" key="3">
    <source>
        <dbReference type="ARBA" id="ARBA00023082"/>
    </source>
</evidence>
<keyword evidence="5" id="KW-0804">Transcription</keyword>
<comment type="caution">
    <text evidence="8">The sequence shown here is derived from an EMBL/GenBank/DDBJ whole genome shotgun (WGS) entry which is preliminary data.</text>
</comment>
<feature type="compositionally biased region" description="Low complexity" evidence="6">
    <location>
        <begin position="336"/>
        <end position="369"/>
    </location>
</feature>
<dbReference type="PANTHER" id="PTHR43133:SF8">
    <property type="entry name" value="RNA POLYMERASE SIGMA FACTOR HI_1459-RELATED"/>
    <property type="match status" value="1"/>
</dbReference>
<feature type="compositionally biased region" description="Low complexity" evidence="6">
    <location>
        <begin position="379"/>
        <end position="391"/>
    </location>
</feature>
<feature type="compositionally biased region" description="Pro residues" evidence="6">
    <location>
        <begin position="420"/>
        <end position="452"/>
    </location>
</feature>
<dbReference type="EMBL" id="JAGIOH010000001">
    <property type="protein sequence ID" value="MBP2406085.1"/>
    <property type="molecule type" value="Genomic_DNA"/>
</dbReference>
<feature type="domain" description="RNA polymerase sigma-70 region 2" evidence="7">
    <location>
        <begin position="16"/>
        <end position="75"/>
    </location>
</feature>
<keyword evidence="3" id="KW-0731">Sigma factor</keyword>
<dbReference type="InterPro" id="IPR007627">
    <property type="entry name" value="RNA_pol_sigma70_r2"/>
</dbReference>
<gene>
    <name evidence="8" type="ORF">JO379_005554</name>
</gene>
<name>A0ABS4YC51_9ACTN</name>
<dbReference type="InterPro" id="IPR039425">
    <property type="entry name" value="RNA_pol_sigma-70-like"/>
</dbReference>
<dbReference type="PRINTS" id="PR01217">
    <property type="entry name" value="PRICHEXTENSN"/>
</dbReference>
<evidence type="ECO:0000313" key="9">
    <source>
        <dbReference type="Proteomes" id="UP001519291"/>
    </source>
</evidence>
<feature type="region of interest" description="Disordered" evidence="6">
    <location>
        <begin position="316"/>
        <end position="457"/>
    </location>
</feature>
<reference evidence="8 9" key="1">
    <citation type="submission" date="2021-03" db="EMBL/GenBank/DDBJ databases">
        <title>Sequencing the genomes of 1000 actinobacteria strains.</title>
        <authorList>
            <person name="Klenk H.-P."/>
        </authorList>
    </citation>
    <scope>NUCLEOTIDE SEQUENCE [LARGE SCALE GENOMIC DNA]</scope>
    <source>
        <strain evidence="8 9">DSM 41480</strain>
    </source>
</reference>
<evidence type="ECO:0000256" key="5">
    <source>
        <dbReference type="ARBA" id="ARBA00023163"/>
    </source>
</evidence>
<proteinExistence type="inferred from homology"/>
<accession>A0ABS4YC51</accession>
<dbReference type="PANTHER" id="PTHR43133">
    <property type="entry name" value="RNA POLYMERASE ECF-TYPE SIGMA FACTO"/>
    <property type="match status" value="1"/>
</dbReference>
<evidence type="ECO:0000256" key="6">
    <source>
        <dbReference type="SAM" id="MobiDB-lite"/>
    </source>
</evidence>
<feature type="compositionally biased region" description="Pro residues" evidence="6">
    <location>
        <begin position="392"/>
        <end position="403"/>
    </location>
</feature>
<sequence>MTDRSTAPGAADYTRLYEREHPRLVAYARTLTADSWAAEDLVAEAHFRVWRRLRDGHDIDNVSAYLTTTVKNLATTVGRATREIPQDPVDGPAWPDVPATAGADPFQRVAYVELLAKVLGQLPRRWVTALWLAEAEGQPLETVGRRIGAGRGATAVLLHRAREGMRQAFLRTLPGTPERAACGKHWERMPACVRGVAPARQSDGLDAHVADCPDCRARLALLTRANHRLPALVGPALLVLFAGGAGKFLLPVAGAAGAAGAAQGGSGGSGSGALKSVGQLLRGGTGQAGPVAAGVTGVGVLAVAGAVAAGIALAAGTGSGPRQEAAAPGVTAPARTGSPGPAGSPEATGPEGAAPAGPTEGPASSAPGATGRQTPGVPAPSATAAPRTVAPTAPPVVRPPGPSPTATSAPTSAPTAAAPTRPPTPAPTPTVVPSTTPPPIPSPTRAPNPSPSPTRHCLEWGAGRWTICWYG</sequence>
<dbReference type="Gene3D" id="1.10.10.10">
    <property type="entry name" value="Winged helix-like DNA-binding domain superfamily/Winged helix DNA-binding domain"/>
    <property type="match status" value="1"/>
</dbReference>
<keyword evidence="2" id="KW-0805">Transcription regulation</keyword>
<protein>
    <submittedName>
        <fullName evidence="8">RNA polymerase sigma factor (Sigma-70 family)</fullName>
    </submittedName>
</protein>
<evidence type="ECO:0000256" key="1">
    <source>
        <dbReference type="ARBA" id="ARBA00010641"/>
    </source>
</evidence>
<feature type="compositionally biased region" description="Low complexity" evidence="6">
    <location>
        <begin position="404"/>
        <end position="419"/>
    </location>
</feature>
<comment type="similarity">
    <text evidence="1">Belongs to the sigma-70 factor family. ECF subfamily.</text>
</comment>
<dbReference type="InterPro" id="IPR036388">
    <property type="entry name" value="WH-like_DNA-bd_sf"/>
</dbReference>
<evidence type="ECO:0000256" key="4">
    <source>
        <dbReference type="ARBA" id="ARBA00023125"/>
    </source>
</evidence>
<evidence type="ECO:0000259" key="7">
    <source>
        <dbReference type="Pfam" id="PF04542"/>
    </source>
</evidence>
<organism evidence="8 9">
    <name type="scientific">Streptomyces syringium</name>
    <dbReference type="NCBI Taxonomy" id="76729"/>
    <lineage>
        <taxon>Bacteria</taxon>
        <taxon>Bacillati</taxon>
        <taxon>Actinomycetota</taxon>
        <taxon>Actinomycetes</taxon>
        <taxon>Kitasatosporales</taxon>
        <taxon>Streptomycetaceae</taxon>
        <taxon>Streptomyces</taxon>
    </lineage>
</organism>
<dbReference type="Proteomes" id="UP001519291">
    <property type="component" value="Unassembled WGS sequence"/>
</dbReference>
<dbReference type="InterPro" id="IPR013325">
    <property type="entry name" value="RNA_pol_sigma_r2"/>
</dbReference>
<dbReference type="RefSeq" id="WP_245381578.1">
    <property type="nucleotide sequence ID" value="NZ_JAGIOH010000001.1"/>
</dbReference>
<dbReference type="GeneID" id="91572408"/>
<dbReference type="Gene3D" id="1.10.1740.10">
    <property type="match status" value="1"/>
</dbReference>
<dbReference type="SUPFAM" id="SSF88659">
    <property type="entry name" value="Sigma3 and sigma4 domains of RNA polymerase sigma factors"/>
    <property type="match status" value="1"/>
</dbReference>